<gene>
    <name evidence="3 5" type="ORF">BDZ99DRAFT_469861</name>
</gene>
<dbReference type="OrthoDB" id="4161186at2759"/>
<keyword evidence="4" id="KW-1185">Reference proteome</keyword>
<proteinExistence type="predicted"/>
<sequence length="524" mass="57916">MTSPPIASIAPLKRRRMRADALDRLQHAPAQQSRSDIAAWLSGCDSTPPPDSVSLAHDHHPHPTGLRKRRRILGEIRHNQKMVEVDSSNNQERGARGKAAPKARGIEGTRRSNRLADLPMRQTTTPASFANKDTWPNESNVGTAIVEPAQPQRIPLKLPGPVLSASSTISSSTRRSRSRSSSPSKRGPILKRENLQHLDPPINVIGSRRKAQEEYGVDLPAAVAKLWEQCEQCTITTLPRNPFFAAADERNQQAIERTLDMALGQAEECRECAAPECQWIAKVIQPILNSLELLAFASRTSPTANDKIGVFDIRTIEMSPECVPGSTLPTRFKDLDKKIDLAIGLQLHHMTKAALCTAQAKTDEPSKAINQASTFIHQNPLLLSIEVKRTYGGTDPVIQLAAWVAAEFIKREIEEVDIGMPALAVEIEGDYWRLYAVVATIERRLTGNQLVEADLNANDTEGTLRLSVIGQVTLGSTDTWLSMCRLYANLCCIVDWGRTVYLEWFEREVLGVYEKKAAAAVGRN</sequence>
<dbReference type="AlphaFoldDB" id="A0A6A6Z6N7"/>
<dbReference type="Proteomes" id="UP000504636">
    <property type="component" value="Unplaced"/>
</dbReference>
<name>A0A6A6Z6N7_9PEZI</name>
<evidence type="ECO:0000313" key="4">
    <source>
        <dbReference type="Proteomes" id="UP000504636"/>
    </source>
</evidence>
<dbReference type="Pfam" id="PF20516">
    <property type="entry name" value="PDDEXK_12"/>
    <property type="match status" value="1"/>
</dbReference>
<accession>A0A6A6Z6N7</accession>
<dbReference type="EMBL" id="MU003692">
    <property type="protein sequence ID" value="KAF2816761.1"/>
    <property type="molecule type" value="Genomic_DNA"/>
</dbReference>
<reference evidence="3 5" key="1">
    <citation type="journal article" date="2020" name="Stud. Mycol.">
        <title>101 Dothideomycetes genomes: a test case for predicting lifestyles and emergence of pathogens.</title>
        <authorList>
            <person name="Haridas S."/>
            <person name="Albert R."/>
            <person name="Binder M."/>
            <person name="Bloem J."/>
            <person name="Labutti K."/>
            <person name="Salamov A."/>
            <person name="Andreopoulos B."/>
            <person name="Baker S."/>
            <person name="Barry K."/>
            <person name="Bills G."/>
            <person name="Bluhm B."/>
            <person name="Cannon C."/>
            <person name="Castanera R."/>
            <person name="Culley D."/>
            <person name="Daum C."/>
            <person name="Ezra D."/>
            <person name="Gonzalez J."/>
            <person name="Henrissat B."/>
            <person name="Kuo A."/>
            <person name="Liang C."/>
            <person name="Lipzen A."/>
            <person name="Lutzoni F."/>
            <person name="Magnuson J."/>
            <person name="Mondo S."/>
            <person name="Nolan M."/>
            <person name="Ohm R."/>
            <person name="Pangilinan J."/>
            <person name="Park H.-J."/>
            <person name="Ramirez L."/>
            <person name="Alfaro M."/>
            <person name="Sun H."/>
            <person name="Tritt A."/>
            <person name="Yoshinaga Y."/>
            <person name="Zwiers L.-H."/>
            <person name="Turgeon B."/>
            <person name="Goodwin S."/>
            <person name="Spatafora J."/>
            <person name="Crous P."/>
            <person name="Grigoriev I."/>
        </authorList>
    </citation>
    <scope>NUCLEOTIDE SEQUENCE</scope>
    <source>
        <strain evidence="3 5">CBS 304.34</strain>
    </source>
</reference>
<dbReference type="InterPro" id="IPR046797">
    <property type="entry name" value="PDDEXK_12"/>
</dbReference>
<feature type="domain" description="PD-(D/E)XK nuclease-like" evidence="2">
    <location>
        <begin position="243"/>
        <end position="501"/>
    </location>
</feature>
<evidence type="ECO:0000256" key="1">
    <source>
        <dbReference type="SAM" id="MobiDB-lite"/>
    </source>
</evidence>
<dbReference type="RefSeq" id="XP_033583725.1">
    <property type="nucleotide sequence ID" value="XM_033721593.1"/>
</dbReference>
<evidence type="ECO:0000313" key="3">
    <source>
        <dbReference type="EMBL" id="KAF2816761.1"/>
    </source>
</evidence>
<feature type="compositionally biased region" description="Low complexity" evidence="1">
    <location>
        <begin position="164"/>
        <end position="186"/>
    </location>
</feature>
<reference evidence="5" key="2">
    <citation type="submission" date="2020-04" db="EMBL/GenBank/DDBJ databases">
        <authorList>
            <consortium name="NCBI Genome Project"/>
        </authorList>
    </citation>
    <scope>NUCLEOTIDE SEQUENCE</scope>
    <source>
        <strain evidence="5">CBS 304.34</strain>
    </source>
</reference>
<feature type="region of interest" description="Disordered" evidence="1">
    <location>
        <begin position="87"/>
        <end position="106"/>
    </location>
</feature>
<feature type="region of interest" description="Disordered" evidence="1">
    <location>
        <begin position="24"/>
        <end position="66"/>
    </location>
</feature>
<evidence type="ECO:0000259" key="2">
    <source>
        <dbReference type="Pfam" id="PF20516"/>
    </source>
</evidence>
<dbReference type="GeneID" id="54462486"/>
<protein>
    <recommendedName>
        <fullName evidence="2">PD-(D/E)XK nuclease-like domain-containing protein</fullName>
    </recommendedName>
</protein>
<feature type="region of interest" description="Disordered" evidence="1">
    <location>
        <begin position="145"/>
        <end position="198"/>
    </location>
</feature>
<reference evidence="5" key="3">
    <citation type="submission" date="2025-04" db="UniProtKB">
        <authorList>
            <consortium name="RefSeq"/>
        </authorList>
    </citation>
    <scope>IDENTIFICATION</scope>
    <source>
        <strain evidence="5">CBS 304.34</strain>
    </source>
</reference>
<evidence type="ECO:0000313" key="5">
    <source>
        <dbReference type="RefSeq" id="XP_033583725.1"/>
    </source>
</evidence>
<organism evidence="3">
    <name type="scientific">Mytilinidion resinicola</name>
    <dbReference type="NCBI Taxonomy" id="574789"/>
    <lineage>
        <taxon>Eukaryota</taxon>
        <taxon>Fungi</taxon>
        <taxon>Dikarya</taxon>
        <taxon>Ascomycota</taxon>
        <taxon>Pezizomycotina</taxon>
        <taxon>Dothideomycetes</taxon>
        <taxon>Pleosporomycetidae</taxon>
        <taxon>Mytilinidiales</taxon>
        <taxon>Mytilinidiaceae</taxon>
        <taxon>Mytilinidion</taxon>
    </lineage>
</organism>